<name>A0ABZ2K2B9_9BACT</name>
<dbReference type="EMBL" id="CP089982">
    <property type="protein sequence ID" value="WXA92861.1"/>
    <property type="molecule type" value="Genomic_DNA"/>
</dbReference>
<evidence type="ECO:0000256" key="1">
    <source>
        <dbReference type="ARBA" id="ARBA00022729"/>
    </source>
</evidence>
<evidence type="ECO:0000313" key="3">
    <source>
        <dbReference type="EMBL" id="WXA92861.1"/>
    </source>
</evidence>
<accession>A0ABZ2K2B9</accession>
<protein>
    <submittedName>
        <fullName evidence="3">Porin family protein</fullName>
    </submittedName>
</protein>
<gene>
    <name evidence="3" type="ORF">LZC95_41235</name>
</gene>
<keyword evidence="4" id="KW-1185">Reference proteome</keyword>
<reference evidence="3 4" key="1">
    <citation type="submission" date="2021-12" db="EMBL/GenBank/DDBJ databases">
        <title>Discovery of the Pendulisporaceae a myxobacterial family with distinct sporulation behavior and unique specialized metabolism.</title>
        <authorList>
            <person name="Garcia R."/>
            <person name="Popoff A."/>
            <person name="Bader C.D."/>
            <person name="Loehr J."/>
            <person name="Walesch S."/>
            <person name="Walt C."/>
            <person name="Boldt J."/>
            <person name="Bunk B."/>
            <person name="Haeckl F.J.F.P.J."/>
            <person name="Gunesch A.P."/>
            <person name="Birkelbach J."/>
            <person name="Nuebel U."/>
            <person name="Pietschmann T."/>
            <person name="Bach T."/>
            <person name="Mueller R."/>
        </authorList>
    </citation>
    <scope>NUCLEOTIDE SEQUENCE [LARGE SCALE GENOMIC DNA]</scope>
    <source>
        <strain evidence="3 4">MSr12523</strain>
    </source>
</reference>
<feature type="domain" description="Outer membrane protein beta-barrel" evidence="2">
    <location>
        <begin position="8"/>
        <end position="163"/>
    </location>
</feature>
<dbReference type="Proteomes" id="UP001379533">
    <property type="component" value="Chromosome"/>
</dbReference>
<evidence type="ECO:0000259" key="2">
    <source>
        <dbReference type="Pfam" id="PF13505"/>
    </source>
</evidence>
<evidence type="ECO:0000313" key="4">
    <source>
        <dbReference type="Proteomes" id="UP001379533"/>
    </source>
</evidence>
<keyword evidence="1" id="KW-0732">Signal</keyword>
<dbReference type="InterPro" id="IPR027385">
    <property type="entry name" value="Beta-barrel_OMP"/>
</dbReference>
<sequence>MTRWLGASCAALALAIAPRDASALEREHHLGLGGGVSILKVDDKSTHSIGPIFTLHYTYQITDAFRFISEASSAIVAKEETPAPDVPRTRPTGVDTLGVGVGYVLDVLQKWAPYGGVMASGSALTGGTLDKTLFTFGIQLAVGVDYMVTPHFALGVAIRQHLLLTEMKQYPSYYSGFLRAEIVWGR</sequence>
<dbReference type="InterPro" id="IPR011250">
    <property type="entry name" value="OMP/PagP_B-barrel"/>
</dbReference>
<dbReference type="SUPFAM" id="SSF56925">
    <property type="entry name" value="OMPA-like"/>
    <property type="match status" value="1"/>
</dbReference>
<organism evidence="3 4">
    <name type="scientific">Pendulispora brunnea</name>
    <dbReference type="NCBI Taxonomy" id="2905690"/>
    <lineage>
        <taxon>Bacteria</taxon>
        <taxon>Pseudomonadati</taxon>
        <taxon>Myxococcota</taxon>
        <taxon>Myxococcia</taxon>
        <taxon>Myxococcales</taxon>
        <taxon>Sorangiineae</taxon>
        <taxon>Pendulisporaceae</taxon>
        <taxon>Pendulispora</taxon>
    </lineage>
</organism>
<dbReference type="Gene3D" id="2.40.160.20">
    <property type="match status" value="1"/>
</dbReference>
<dbReference type="RefSeq" id="WP_394843460.1">
    <property type="nucleotide sequence ID" value="NZ_CP089982.1"/>
</dbReference>
<proteinExistence type="predicted"/>
<dbReference type="Pfam" id="PF13505">
    <property type="entry name" value="OMP_b-brl"/>
    <property type="match status" value="1"/>
</dbReference>